<accession>A0A261S0S0</accession>
<gene>
    <name evidence="3" type="ORF">CAL29_22520</name>
</gene>
<evidence type="ECO:0000256" key="2">
    <source>
        <dbReference type="SAM" id="SignalP"/>
    </source>
</evidence>
<dbReference type="EMBL" id="NEVM01000005">
    <property type="protein sequence ID" value="OZI30765.1"/>
    <property type="molecule type" value="Genomic_DNA"/>
</dbReference>
<evidence type="ECO:0000256" key="1">
    <source>
        <dbReference type="ARBA" id="ARBA00006987"/>
    </source>
</evidence>
<dbReference type="Gene3D" id="3.40.190.150">
    <property type="entry name" value="Bordetella uptake gene, domain 1"/>
    <property type="match status" value="1"/>
</dbReference>
<dbReference type="PIRSF" id="PIRSF017082">
    <property type="entry name" value="YflP"/>
    <property type="match status" value="1"/>
</dbReference>
<keyword evidence="2" id="KW-0732">Signal</keyword>
<protein>
    <recommendedName>
        <fullName evidence="5">MFS transporter</fullName>
    </recommendedName>
</protein>
<sequence>MDTQRRHLLRAGLALAAANGLAPALARAADYPSRPVELVHGFGAGGNADVVSRLVARQLAPLLGQPVIVEIKSGAGGRIASDFVAKARPDGQTLVMLTGAHTVSAVLTKSLTYDPVKDFTFLSTVSAFPFAIAVRADHPAKTLHDLLAMAAKAPDRITFTSVGVGSTQHMTGELLAATAGVKLLHVPYRGGGAPVEAVIAGDVDVLSDTLTVALPQVRAGRLRALAVTSANPWPGAPGIPTVAATLPGFEVQSWLGLAAPAGLPRAIVDTLNTDIRKALADDAARKTLASLGSEAAPSSPEAMRDMIVREIARWGDVARKANIPPQ</sequence>
<dbReference type="InterPro" id="IPR042100">
    <property type="entry name" value="Bug_dom1"/>
</dbReference>
<dbReference type="PROSITE" id="PS51318">
    <property type="entry name" value="TAT"/>
    <property type="match status" value="1"/>
</dbReference>
<dbReference type="OrthoDB" id="8880364at2"/>
<comment type="similarity">
    <text evidence="1">Belongs to the UPF0065 (bug) family.</text>
</comment>
<organism evidence="3 4">
    <name type="scientific">Bordetella genomosp. 10</name>
    <dbReference type="NCBI Taxonomy" id="1416804"/>
    <lineage>
        <taxon>Bacteria</taxon>
        <taxon>Pseudomonadati</taxon>
        <taxon>Pseudomonadota</taxon>
        <taxon>Betaproteobacteria</taxon>
        <taxon>Burkholderiales</taxon>
        <taxon>Alcaligenaceae</taxon>
        <taxon>Bordetella</taxon>
    </lineage>
</organism>
<dbReference type="SUPFAM" id="SSF53850">
    <property type="entry name" value="Periplasmic binding protein-like II"/>
    <property type="match status" value="1"/>
</dbReference>
<dbReference type="Gene3D" id="3.40.190.10">
    <property type="entry name" value="Periplasmic binding protein-like II"/>
    <property type="match status" value="1"/>
</dbReference>
<evidence type="ECO:0000313" key="3">
    <source>
        <dbReference type="EMBL" id="OZI30765.1"/>
    </source>
</evidence>
<dbReference type="InterPro" id="IPR006311">
    <property type="entry name" value="TAT_signal"/>
</dbReference>
<dbReference type="AlphaFoldDB" id="A0A261S0S0"/>
<dbReference type="InterPro" id="IPR005064">
    <property type="entry name" value="BUG"/>
</dbReference>
<feature type="chain" id="PRO_5012311528" description="MFS transporter" evidence="2">
    <location>
        <begin position="29"/>
        <end position="326"/>
    </location>
</feature>
<evidence type="ECO:0008006" key="5">
    <source>
        <dbReference type="Google" id="ProtNLM"/>
    </source>
</evidence>
<name>A0A261S0S0_9BORD</name>
<dbReference type="PANTHER" id="PTHR42928">
    <property type="entry name" value="TRICARBOXYLATE-BINDING PROTEIN"/>
    <property type="match status" value="1"/>
</dbReference>
<evidence type="ECO:0000313" key="4">
    <source>
        <dbReference type="Proteomes" id="UP000216020"/>
    </source>
</evidence>
<dbReference type="CDD" id="cd13578">
    <property type="entry name" value="PBP2_Bug27"/>
    <property type="match status" value="1"/>
</dbReference>
<reference evidence="4" key="1">
    <citation type="submission" date="2017-05" db="EMBL/GenBank/DDBJ databases">
        <title>Complete and WGS of Bordetella genogroups.</title>
        <authorList>
            <person name="Spilker T."/>
            <person name="Lipuma J."/>
        </authorList>
    </citation>
    <scope>NUCLEOTIDE SEQUENCE [LARGE SCALE GENOMIC DNA]</scope>
    <source>
        <strain evidence="4">AU16122</strain>
    </source>
</reference>
<dbReference type="PANTHER" id="PTHR42928:SF5">
    <property type="entry name" value="BLR1237 PROTEIN"/>
    <property type="match status" value="1"/>
</dbReference>
<dbReference type="Pfam" id="PF03401">
    <property type="entry name" value="TctC"/>
    <property type="match status" value="1"/>
</dbReference>
<feature type="signal peptide" evidence="2">
    <location>
        <begin position="1"/>
        <end position="28"/>
    </location>
</feature>
<dbReference type="Proteomes" id="UP000216020">
    <property type="component" value="Unassembled WGS sequence"/>
</dbReference>
<dbReference type="RefSeq" id="WP_094855188.1">
    <property type="nucleotide sequence ID" value="NZ_NEVM01000005.1"/>
</dbReference>
<keyword evidence="4" id="KW-1185">Reference proteome</keyword>
<comment type="caution">
    <text evidence="3">The sequence shown here is derived from an EMBL/GenBank/DDBJ whole genome shotgun (WGS) entry which is preliminary data.</text>
</comment>
<proteinExistence type="inferred from homology"/>